<accession>A0A9P0EDJ3</accession>
<dbReference type="EMBL" id="OV725079">
    <property type="protein sequence ID" value="CAH1395405.1"/>
    <property type="molecule type" value="Genomic_DNA"/>
</dbReference>
<feature type="transmembrane region" description="Helical" evidence="1">
    <location>
        <begin position="48"/>
        <end position="71"/>
    </location>
</feature>
<gene>
    <name evidence="2" type="ORF">NEZAVI_LOCUS5696</name>
</gene>
<evidence type="ECO:0000256" key="1">
    <source>
        <dbReference type="SAM" id="Phobius"/>
    </source>
</evidence>
<dbReference type="Proteomes" id="UP001152798">
    <property type="component" value="Chromosome 3"/>
</dbReference>
<keyword evidence="1" id="KW-0472">Membrane</keyword>
<keyword evidence="3" id="KW-1185">Reference proteome</keyword>
<evidence type="ECO:0000313" key="3">
    <source>
        <dbReference type="Proteomes" id="UP001152798"/>
    </source>
</evidence>
<proteinExistence type="predicted"/>
<dbReference type="AlphaFoldDB" id="A0A9P0EDJ3"/>
<evidence type="ECO:0000313" key="2">
    <source>
        <dbReference type="EMBL" id="CAH1395405.1"/>
    </source>
</evidence>
<keyword evidence="1" id="KW-1133">Transmembrane helix</keyword>
<organism evidence="2 3">
    <name type="scientific">Nezara viridula</name>
    <name type="common">Southern green stink bug</name>
    <name type="synonym">Cimex viridulus</name>
    <dbReference type="NCBI Taxonomy" id="85310"/>
    <lineage>
        <taxon>Eukaryota</taxon>
        <taxon>Metazoa</taxon>
        <taxon>Ecdysozoa</taxon>
        <taxon>Arthropoda</taxon>
        <taxon>Hexapoda</taxon>
        <taxon>Insecta</taxon>
        <taxon>Pterygota</taxon>
        <taxon>Neoptera</taxon>
        <taxon>Paraneoptera</taxon>
        <taxon>Hemiptera</taxon>
        <taxon>Heteroptera</taxon>
        <taxon>Panheteroptera</taxon>
        <taxon>Pentatomomorpha</taxon>
        <taxon>Pentatomoidea</taxon>
        <taxon>Pentatomidae</taxon>
        <taxon>Pentatominae</taxon>
        <taxon>Nezara</taxon>
    </lineage>
</organism>
<protein>
    <submittedName>
        <fullName evidence="2">Uncharacterized protein</fullName>
    </submittedName>
</protein>
<reference evidence="2" key="1">
    <citation type="submission" date="2022-01" db="EMBL/GenBank/DDBJ databases">
        <authorList>
            <person name="King R."/>
        </authorList>
    </citation>
    <scope>NUCLEOTIDE SEQUENCE</scope>
</reference>
<keyword evidence="1" id="KW-0812">Transmembrane</keyword>
<name>A0A9P0EDJ3_NEZVI</name>
<sequence length="114" mass="13492">MRHRYTNFISLGRSFPAKIFFINSVRIISNFLPLYLRSSSVFYQVLELFGSYQLLGLLLNLQWIFAMLCLCDGVHLKKNLYMNWPLILNVTVRVKIFHDNSHFVEELIKTFSVE</sequence>